<dbReference type="AlphaFoldDB" id="A0A250J8I9"/>
<dbReference type="Pfam" id="PF02321">
    <property type="entry name" value="OEP"/>
    <property type="match status" value="2"/>
</dbReference>
<comment type="similarity">
    <text evidence="1">Belongs to the outer membrane factor (OMF) (TC 1.B.17) family.</text>
</comment>
<dbReference type="PANTHER" id="PTHR30203:SF24">
    <property type="entry name" value="BLR4935 PROTEIN"/>
    <property type="match status" value="1"/>
</dbReference>
<dbReference type="PANTHER" id="PTHR30203">
    <property type="entry name" value="OUTER MEMBRANE CATION EFFLUX PROTEIN"/>
    <property type="match status" value="1"/>
</dbReference>
<dbReference type="GO" id="GO:0015562">
    <property type="term" value="F:efflux transmembrane transporter activity"/>
    <property type="evidence" value="ECO:0007669"/>
    <property type="project" value="InterPro"/>
</dbReference>
<dbReference type="InterPro" id="IPR010131">
    <property type="entry name" value="MdtP/NodT-like"/>
</dbReference>
<dbReference type="InterPro" id="IPR003423">
    <property type="entry name" value="OMP_efflux"/>
</dbReference>
<sequence length="456" mass="50584">MNRLLLTAAVCLSAMGCATLSPERGHAELGALVQERVQVSTGWEKGTPPAEAVRERVHALLQDGLAREEAVRLALVNNPGLQASYESLGVSQADMVEAGLLRNPTLGAAIGFPNVSGSGPRLEFSLVQEVLDLFMLPARKQIARQQFEADVLRTAHEALAVVAETREAYTAVQAADTLLRYQTQLVAVFSAAAELARMQHEAGNIPELDLSLARAAWQEARVGLAREELALVESRERLNRMLGLWGEDTEWTVSEPLPEPPAEEPSLEHLERLAIERRLDIDAARKDVALMEKAVSLARGSRFFGTVEVGVDAERESDGLRLIGPSLVLELPLFNQRQALIGGLEARERQAERKLTRLSVDARSEVRQRRAALQTARRLVEHYSATLLPLRRRVVEQSQLQYNAMVLSPFQLLEARREEVRTYREYVETLRDYWNARNALENAVGGRLTDDAGGTR</sequence>
<dbReference type="Gene3D" id="1.20.1600.10">
    <property type="entry name" value="Outer membrane efflux proteins (OEP)"/>
    <property type="match status" value="1"/>
</dbReference>
<dbReference type="RefSeq" id="WP_095988139.1">
    <property type="nucleotide sequence ID" value="NZ_CP022098.1"/>
</dbReference>
<evidence type="ECO:0000256" key="1">
    <source>
        <dbReference type="ARBA" id="ARBA00007613"/>
    </source>
</evidence>
<evidence type="ECO:0000313" key="3">
    <source>
        <dbReference type="Proteomes" id="UP000217257"/>
    </source>
</evidence>
<dbReference type="PROSITE" id="PS51257">
    <property type="entry name" value="PROKAR_LIPOPROTEIN"/>
    <property type="match status" value="1"/>
</dbReference>
<proteinExistence type="inferred from homology"/>
<name>A0A250J8I9_9BACT</name>
<protein>
    <submittedName>
        <fullName evidence="2">Outer membrane efflux protein</fullName>
    </submittedName>
</protein>
<dbReference type="Proteomes" id="UP000217257">
    <property type="component" value="Chromosome"/>
</dbReference>
<dbReference type="SUPFAM" id="SSF56954">
    <property type="entry name" value="Outer membrane efflux proteins (OEP)"/>
    <property type="match status" value="1"/>
</dbReference>
<dbReference type="EMBL" id="CP022098">
    <property type="protein sequence ID" value="ATB40239.1"/>
    <property type="molecule type" value="Genomic_DNA"/>
</dbReference>
<reference evidence="2 3" key="1">
    <citation type="submission" date="2017-06" db="EMBL/GenBank/DDBJ databases">
        <title>Sequencing and comparative analysis of myxobacterial genomes.</title>
        <authorList>
            <person name="Rupp O."/>
            <person name="Goesmann A."/>
            <person name="Sogaard-Andersen L."/>
        </authorList>
    </citation>
    <scope>NUCLEOTIDE SEQUENCE [LARGE SCALE GENOMIC DNA]</scope>
    <source>
        <strain evidence="2 3">DSM 52655</strain>
    </source>
</reference>
<organism evidence="2 3">
    <name type="scientific">Cystobacter fuscus</name>
    <dbReference type="NCBI Taxonomy" id="43"/>
    <lineage>
        <taxon>Bacteria</taxon>
        <taxon>Pseudomonadati</taxon>
        <taxon>Myxococcota</taxon>
        <taxon>Myxococcia</taxon>
        <taxon>Myxococcales</taxon>
        <taxon>Cystobacterineae</taxon>
        <taxon>Archangiaceae</taxon>
        <taxon>Cystobacter</taxon>
    </lineage>
</organism>
<dbReference type="KEGG" id="cfus:CYFUS_005687"/>
<gene>
    <name evidence="2" type="ORF">CYFUS_005687</name>
</gene>
<accession>A0A250J8I9</accession>
<evidence type="ECO:0000313" key="2">
    <source>
        <dbReference type="EMBL" id="ATB40239.1"/>
    </source>
</evidence>